<evidence type="ECO:0000256" key="1">
    <source>
        <dbReference type="SAM" id="MobiDB-lite"/>
    </source>
</evidence>
<proteinExistence type="predicted"/>
<dbReference type="GeneID" id="85441659"/>
<comment type="caution">
    <text evidence="2">The sequence shown here is derived from an EMBL/GenBank/DDBJ whole genome shotgun (WGS) entry which is preliminary data.</text>
</comment>
<accession>A0AAD8V6J0</accession>
<gene>
    <name evidence="2" type="ORF">LY79DRAFT_548706</name>
</gene>
<keyword evidence="3" id="KW-1185">Reference proteome</keyword>
<dbReference type="Proteomes" id="UP001230504">
    <property type="component" value="Unassembled WGS sequence"/>
</dbReference>
<dbReference type="AlphaFoldDB" id="A0AAD8V6J0"/>
<dbReference type="RefSeq" id="XP_060415993.1">
    <property type="nucleotide sequence ID" value="XM_060557419.1"/>
</dbReference>
<organism evidence="2 3">
    <name type="scientific">Colletotrichum navitas</name>
    <dbReference type="NCBI Taxonomy" id="681940"/>
    <lineage>
        <taxon>Eukaryota</taxon>
        <taxon>Fungi</taxon>
        <taxon>Dikarya</taxon>
        <taxon>Ascomycota</taxon>
        <taxon>Pezizomycotina</taxon>
        <taxon>Sordariomycetes</taxon>
        <taxon>Hypocreomycetidae</taxon>
        <taxon>Glomerellales</taxon>
        <taxon>Glomerellaceae</taxon>
        <taxon>Colletotrichum</taxon>
        <taxon>Colletotrichum graminicola species complex</taxon>
    </lineage>
</organism>
<evidence type="ECO:0000313" key="3">
    <source>
        <dbReference type="Proteomes" id="UP001230504"/>
    </source>
</evidence>
<feature type="region of interest" description="Disordered" evidence="1">
    <location>
        <begin position="1"/>
        <end position="38"/>
    </location>
</feature>
<name>A0AAD8V6J0_9PEZI</name>
<protein>
    <submittedName>
        <fullName evidence="2">Uncharacterized protein</fullName>
    </submittedName>
</protein>
<sequence length="71" mass="8243">MASAITSRAFAVVPRRSSRNPTIERSRRKHGQKHRNRFASREEREAVCVCVCMRACQKHENCLTRPQAVYL</sequence>
<reference evidence="2" key="1">
    <citation type="submission" date="2021-06" db="EMBL/GenBank/DDBJ databases">
        <title>Comparative genomics, transcriptomics and evolutionary studies reveal genomic signatures of adaptation to plant cell wall in hemibiotrophic fungi.</title>
        <authorList>
            <consortium name="DOE Joint Genome Institute"/>
            <person name="Baroncelli R."/>
            <person name="Diaz J.F."/>
            <person name="Benocci T."/>
            <person name="Peng M."/>
            <person name="Battaglia E."/>
            <person name="Haridas S."/>
            <person name="Andreopoulos W."/>
            <person name="Labutti K."/>
            <person name="Pangilinan J."/>
            <person name="Floch G.L."/>
            <person name="Makela M.R."/>
            <person name="Henrissat B."/>
            <person name="Grigoriev I.V."/>
            <person name="Crouch J.A."/>
            <person name="De Vries R.P."/>
            <person name="Sukno S.A."/>
            <person name="Thon M.R."/>
        </authorList>
    </citation>
    <scope>NUCLEOTIDE SEQUENCE</scope>
    <source>
        <strain evidence="2">CBS 125086</strain>
    </source>
</reference>
<evidence type="ECO:0000313" key="2">
    <source>
        <dbReference type="EMBL" id="KAK1594874.1"/>
    </source>
</evidence>
<feature type="compositionally biased region" description="Basic residues" evidence="1">
    <location>
        <begin position="26"/>
        <end position="38"/>
    </location>
</feature>
<dbReference type="EMBL" id="JAHLJV010000018">
    <property type="protein sequence ID" value="KAK1594874.1"/>
    <property type="molecule type" value="Genomic_DNA"/>
</dbReference>